<evidence type="ECO:0000313" key="2">
    <source>
        <dbReference type="Proteomes" id="UP000001338"/>
    </source>
</evidence>
<dbReference type="GeneID" id="61112342"/>
<dbReference type="InterPro" id="IPR024997">
    <property type="entry name" value="DUF3892"/>
</dbReference>
<sequence length="96" mass="11306">MSEPNYYVSAIRKNQSRARIEHLKVSAISNSIDYGTFWTRESVRNFIKQGFVFYTVYKDSTRTWRKGAHIKLYGDDFLTTDRDSTSKDNLENLPEE</sequence>
<dbReference type="AlphaFoldDB" id="A0A828Z2A1"/>
<reference evidence="1 2" key="1">
    <citation type="submission" date="2012-10" db="EMBL/GenBank/DDBJ databases">
        <authorList>
            <person name="Harkins D.M."/>
            <person name="Durkin A.S."/>
            <person name="Brinkac L.M."/>
            <person name="Haft D.H."/>
            <person name="Selengut J.D."/>
            <person name="Sanka R."/>
            <person name="DePew J."/>
            <person name="Purushe J."/>
            <person name="Whelen A.C."/>
            <person name="Vinetz J.M."/>
            <person name="Sutton G.G."/>
            <person name="Nierman W.C."/>
            <person name="Fouts D.E."/>
        </authorList>
    </citation>
    <scope>NUCLEOTIDE SEQUENCE [LARGE SCALE GENOMIC DNA]</scope>
    <source>
        <strain evidence="1 2">2006001853</strain>
    </source>
</reference>
<evidence type="ECO:0000313" key="1">
    <source>
        <dbReference type="EMBL" id="EKR64486.1"/>
    </source>
</evidence>
<dbReference type="Pfam" id="PF13031">
    <property type="entry name" value="DUF3892"/>
    <property type="match status" value="1"/>
</dbReference>
<accession>A0A828Z2A1</accession>
<organism evidence="1 2">
    <name type="scientific">Leptospira weilii str. 2006001853</name>
    <dbReference type="NCBI Taxonomy" id="1001589"/>
    <lineage>
        <taxon>Bacteria</taxon>
        <taxon>Pseudomonadati</taxon>
        <taxon>Spirochaetota</taxon>
        <taxon>Spirochaetia</taxon>
        <taxon>Leptospirales</taxon>
        <taxon>Leptospiraceae</taxon>
        <taxon>Leptospira</taxon>
    </lineage>
</organism>
<protein>
    <submittedName>
        <fullName evidence="1">PF13031 family protein</fullName>
    </submittedName>
</protein>
<dbReference type="Proteomes" id="UP000001338">
    <property type="component" value="Unassembled WGS sequence"/>
</dbReference>
<comment type="caution">
    <text evidence="1">The sequence shown here is derived from an EMBL/GenBank/DDBJ whole genome shotgun (WGS) entry which is preliminary data.</text>
</comment>
<proteinExistence type="predicted"/>
<gene>
    <name evidence="1" type="ORF">LEP1GSC036_2760</name>
</gene>
<name>A0A828Z2A1_9LEPT</name>
<dbReference type="RefSeq" id="WP_004499566.1">
    <property type="nucleotide sequence ID" value="NZ_AFLV02000039.1"/>
</dbReference>
<dbReference type="EMBL" id="AFLV02000039">
    <property type="protein sequence ID" value="EKR64486.1"/>
    <property type="molecule type" value="Genomic_DNA"/>
</dbReference>